<sequence length="134" mass="14938">MPRTSEFTGLNFQQIEQQTFRSDELNFCSCNKHLLSSYLHQEDAVKENSQESLPVKGTCDSCEILEARCTSISCVRADNDLSESTLGSYVDLIRLELGKTPRHALKDFTPLEEHITSAQLASSSLDHDGIDGIE</sequence>
<gene>
    <name evidence="1" type="ORF">K0M31_017525</name>
</gene>
<name>A0AA40G588_9HYME</name>
<feature type="non-terminal residue" evidence="1">
    <location>
        <position position="1"/>
    </location>
</feature>
<keyword evidence="2" id="KW-1185">Reference proteome</keyword>
<protein>
    <submittedName>
        <fullName evidence="1">Uncharacterized protein</fullName>
    </submittedName>
</protein>
<reference evidence="1" key="1">
    <citation type="submission" date="2021-10" db="EMBL/GenBank/DDBJ databases">
        <title>Melipona bicolor Genome sequencing and assembly.</title>
        <authorList>
            <person name="Araujo N.S."/>
            <person name="Arias M.C."/>
        </authorList>
    </citation>
    <scope>NUCLEOTIDE SEQUENCE</scope>
    <source>
        <strain evidence="1">USP_2M_L1-L4_2017</strain>
        <tissue evidence="1">Whole body</tissue>
    </source>
</reference>
<dbReference type="AlphaFoldDB" id="A0AA40G588"/>
<comment type="caution">
    <text evidence="1">The sequence shown here is derived from an EMBL/GenBank/DDBJ whole genome shotgun (WGS) entry which is preliminary data.</text>
</comment>
<organism evidence="1 2">
    <name type="scientific">Melipona bicolor</name>
    <dbReference type="NCBI Taxonomy" id="60889"/>
    <lineage>
        <taxon>Eukaryota</taxon>
        <taxon>Metazoa</taxon>
        <taxon>Ecdysozoa</taxon>
        <taxon>Arthropoda</taxon>
        <taxon>Hexapoda</taxon>
        <taxon>Insecta</taxon>
        <taxon>Pterygota</taxon>
        <taxon>Neoptera</taxon>
        <taxon>Endopterygota</taxon>
        <taxon>Hymenoptera</taxon>
        <taxon>Apocrita</taxon>
        <taxon>Aculeata</taxon>
        <taxon>Apoidea</taxon>
        <taxon>Anthophila</taxon>
        <taxon>Apidae</taxon>
        <taxon>Melipona</taxon>
    </lineage>
</organism>
<dbReference type="Proteomes" id="UP001177670">
    <property type="component" value="Unassembled WGS sequence"/>
</dbReference>
<proteinExistence type="predicted"/>
<dbReference type="EMBL" id="JAHYIQ010000006">
    <property type="protein sequence ID" value="KAK1131237.1"/>
    <property type="molecule type" value="Genomic_DNA"/>
</dbReference>
<accession>A0AA40G588</accession>
<evidence type="ECO:0000313" key="2">
    <source>
        <dbReference type="Proteomes" id="UP001177670"/>
    </source>
</evidence>
<evidence type="ECO:0000313" key="1">
    <source>
        <dbReference type="EMBL" id="KAK1131237.1"/>
    </source>
</evidence>